<proteinExistence type="predicted"/>
<feature type="non-terminal residue" evidence="6">
    <location>
        <position position="1"/>
    </location>
</feature>
<accession>A0A1B6MR84</accession>
<dbReference type="PROSITE" id="PS50082">
    <property type="entry name" value="WD_REPEATS_2"/>
    <property type="match status" value="2"/>
</dbReference>
<keyword evidence="1" id="KW-0597">Phosphoprotein</keyword>
<dbReference type="InterPro" id="IPR036322">
    <property type="entry name" value="WD40_repeat_dom_sf"/>
</dbReference>
<evidence type="ECO:0000313" key="6">
    <source>
        <dbReference type="EMBL" id="JAT38450.1"/>
    </source>
</evidence>
<dbReference type="GO" id="GO:0005634">
    <property type="term" value="C:nucleus"/>
    <property type="evidence" value="ECO:0007669"/>
    <property type="project" value="TreeGrafter"/>
</dbReference>
<feature type="repeat" description="WD" evidence="4">
    <location>
        <begin position="47"/>
        <end position="89"/>
    </location>
</feature>
<protein>
    <submittedName>
        <fullName evidence="6">Uncharacterized protein</fullName>
    </submittedName>
</protein>
<dbReference type="PANTHER" id="PTHR14091:SF0">
    <property type="entry name" value="PERIODIC TRYPTOPHAN PROTEIN 1 HOMOLOG"/>
    <property type="match status" value="1"/>
</dbReference>
<evidence type="ECO:0000256" key="4">
    <source>
        <dbReference type="PROSITE-ProRule" id="PRU00221"/>
    </source>
</evidence>
<dbReference type="InterPro" id="IPR015943">
    <property type="entry name" value="WD40/YVTN_repeat-like_dom_sf"/>
</dbReference>
<evidence type="ECO:0000256" key="1">
    <source>
        <dbReference type="ARBA" id="ARBA00022553"/>
    </source>
</evidence>
<dbReference type="InterPro" id="IPR019775">
    <property type="entry name" value="WD40_repeat_CS"/>
</dbReference>
<dbReference type="SUPFAM" id="SSF50978">
    <property type="entry name" value="WD40 repeat-like"/>
    <property type="match status" value="1"/>
</dbReference>
<organism evidence="6">
    <name type="scientific">Graphocephala atropunctata</name>
    <dbReference type="NCBI Taxonomy" id="36148"/>
    <lineage>
        <taxon>Eukaryota</taxon>
        <taxon>Metazoa</taxon>
        <taxon>Ecdysozoa</taxon>
        <taxon>Arthropoda</taxon>
        <taxon>Hexapoda</taxon>
        <taxon>Insecta</taxon>
        <taxon>Pterygota</taxon>
        <taxon>Neoptera</taxon>
        <taxon>Paraneoptera</taxon>
        <taxon>Hemiptera</taxon>
        <taxon>Auchenorrhyncha</taxon>
        <taxon>Membracoidea</taxon>
        <taxon>Cicadellidae</taxon>
        <taxon>Cicadellinae</taxon>
        <taxon>Cicadellini</taxon>
        <taxon>Graphocephala</taxon>
    </lineage>
</organism>
<dbReference type="InterPro" id="IPR044285">
    <property type="entry name" value="PWP1"/>
</dbReference>
<dbReference type="SMART" id="SM00320">
    <property type="entry name" value="WD40"/>
    <property type="match status" value="4"/>
</dbReference>
<evidence type="ECO:0000256" key="2">
    <source>
        <dbReference type="ARBA" id="ARBA00022574"/>
    </source>
</evidence>
<feature type="region of interest" description="Disordered" evidence="5">
    <location>
        <begin position="256"/>
        <end position="276"/>
    </location>
</feature>
<name>A0A1B6MR84_9HEMI</name>
<evidence type="ECO:0000256" key="3">
    <source>
        <dbReference type="ARBA" id="ARBA00022737"/>
    </source>
</evidence>
<dbReference type="PROSITE" id="PS50294">
    <property type="entry name" value="WD_REPEATS_REGION"/>
    <property type="match status" value="1"/>
</dbReference>
<dbReference type="PROSITE" id="PS00678">
    <property type="entry name" value="WD_REPEATS_1"/>
    <property type="match status" value="1"/>
</dbReference>
<evidence type="ECO:0000256" key="5">
    <source>
        <dbReference type="SAM" id="MobiDB-lite"/>
    </source>
</evidence>
<reference evidence="6" key="1">
    <citation type="submission" date="2015-11" db="EMBL/GenBank/DDBJ databases">
        <title>De novo transcriptome assembly of four potential Pierce s Disease insect vectors from Arizona vineyards.</title>
        <authorList>
            <person name="Tassone E.E."/>
        </authorList>
    </citation>
    <scope>NUCLEOTIDE SEQUENCE</scope>
</reference>
<dbReference type="InterPro" id="IPR001680">
    <property type="entry name" value="WD40_rpt"/>
</dbReference>
<gene>
    <name evidence="6" type="ORF">g.7991</name>
</gene>
<keyword evidence="2 4" id="KW-0853">WD repeat</keyword>
<dbReference type="PANTHER" id="PTHR14091">
    <property type="entry name" value="PERIODIC TRYPTOPHAN PROTEIN 1"/>
    <property type="match status" value="1"/>
</dbReference>
<keyword evidence="3" id="KW-0677">Repeat</keyword>
<dbReference type="Pfam" id="PF00400">
    <property type="entry name" value="WD40"/>
    <property type="match status" value="2"/>
</dbReference>
<feature type="repeat" description="WD" evidence="4">
    <location>
        <begin position="175"/>
        <end position="214"/>
    </location>
</feature>
<feature type="compositionally biased region" description="Basic and acidic residues" evidence="5">
    <location>
        <begin position="258"/>
        <end position="269"/>
    </location>
</feature>
<sequence>QSAPGNLLAMGGMSPEILIWDLDVANSLEPLLQLGEFSDTKKYQHRNHGHTDAVLDLSWNDKLPHVLASGSVDRSVLLWDLGKARAVSQFNQFKEKVQTVEWHPSEVNVLLAGTCDRKVQLLDCRIAETLTTIKVDGEVEKVVWNPTSQFSALIGTSKGMLGCADFRTEKLVWEFKAHELEITGLAADGDSVLTCSMDQTVKMWTLAGEEPTLRYTKHTGLGELHTLHMCPENPNIICVGGNKRSKNFSVYNLSNTQNERRDSERHDMEVGSQEDT</sequence>
<dbReference type="AlphaFoldDB" id="A0A1B6MR84"/>
<dbReference type="GO" id="GO:0006364">
    <property type="term" value="P:rRNA processing"/>
    <property type="evidence" value="ECO:0007669"/>
    <property type="project" value="InterPro"/>
</dbReference>
<dbReference type="Gene3D" id="2.130.10.10">
    <property type="entry name" value="YVTN repeat-like/Quinoprotein amine dehydrogenase"/>
    <property type="match status" value="2"/>
</dbReference>
<dbReference type="EMBL" id="GEBQ01001527">
    <property type="protein sequence ID" value="JAT38450.1"/>
    <property type="molecule type" value="Transcribed_RNA"/>
</dbReference>